<dbReference type="SUPFAM" id="SSF89447">
    <property type="entry name" value="AbrB/MazE/MraZ-like"/>
    <property type="match status" value="1"/>
</dbReference>
<protein>
    <submittedName>
        <fullName evidence="1">Virulence protein, putative</fullName>
    </submittedName>
</protein>
<gene>
    <name evidence="1" type="ordered locus">Alvin_3264</name>
</gene>
<organism evidence="1 2">
    <name type="scientific">Allochromatium vinosum (strain ATCC 17899 / DSM 180 / NBRC 103801 / NCIMB 10441 / D)</name>
    <name type="common">Chromatium vinosum</name>
    <dbReference type="NCBI Taxonomy" id="572477"/>
    <lineage>
        <taxon>Bacteria</taxon>
        <taxon>Pseudomonadati</taxon>
        <taxon>Pseudomonadota</taxon>
        <taxon>Gammaproteobacteria</taxon>
        <taxon>Chromatiales</taxon>
        <taxon>Chromatiaceae</taxon>
        <taxon>Allochromatium</taxon>
    </lineage>
</organism>
<dbReference type="EMBL" id="CP001898">
    <property type="protein sequence ID" value="ADC64155.1"/>
    <property type="molecule type" value="Genomic_DNA"/>
</dbReference>
<dbReference type="PANTHER" id="PTHR37550">
    <property type="entry name" value="ANTITOXIN VAPB1"/>
    <property type="match status" value="1"/>
</dbReference>
<reference evidence="1 2" key="1">
    <citation type="journal article" date="2011" name="Stand. Genomic Sci.">
        <title>Complete genome sequence of Allochromatium vinosum DSM 180(T).</title>
        <authorList>
            <person name="Weissgerber T."/>
            <person name="Zigann R."/>
            <person name="Bruce D."/>
            <person name="Chang Y.J."/>
            <person name="Detter J.C."/>
            <person name="Han C."/>
            <person name="Hauser L."/>
            <person name="Jeffries C.D."/>
            <person name="Land M."/>
            <person name="Munk A.C."/>
            <person name="Tapia R."/>
            <person name="Dahl C."/>
        </authorList>
    </citation>
    <scope>NUCLEOTIDE SEQUENCE [LARGE SCALE GENOMIC DNA]</scope>
    <source>
        <strain evidence="2">ATCC 17899 / DSM 180 / NBRC 103801 / NCIMB 10441 / D</strain>
        <plasmid evidence="2">Plasmid pALVIN02</plasmid>
    </source>
</reference>
<keyword evidence="2" id="KW-1185">Reference proteome</keyword>
<dbReference type="InterPro" id="IPR037914">
    <property type="entry name" value="SpoVT-AbrB_sf"/>
</dbReference>
<dbReference type="PANTHER" id="PTHR37550:SF3">
    <property type="entry name" value="ANTITOXIN VAPB1"/>
    <property type="match status" value="1"/>
</dbReference>
<dbReference type="OrthoDB" id="5298361at2"/>
<keyword evidence="1" id="KW-0614">Plasmid</keyword>
<proteinExistence type="predicted"/>
<dbReference type="HOGENOM" id="CLU_162018_2_1_6"/>
<dbReference type="KEGG" id="alv:Alvin_3264"/>
<dbReference type="InterPro" id="IPR051734">
    <property type="entry name" value="VapB_TA_antitoxins"/>
</dbReference>
<dbReference type="AlphaFoldDB" id="D3RWE3"/>
<evidence type="ECO:0000313" key="2">
    <source>
        <dbReference type="Proteomes" id="UP000001441"/>
    </source>
</evidence>
<accession>D3RWE3</accession>
<dbReference type="RefSeq" id="WP_012979580.1">
    <property type="nucleotide sequence ID" value="NC_013862.1"/>
</dbReference>
<geneLocation type="plasmid" evidence="1 2">
    <name>pALVIN02</name>
</geneLocation>
<sequence>MITAKIDRRGTLQSVRLPEGFQFDVDEVEILRRGDEIVLRQKPTSLRAAFDLLASMPDDFFAEGRQDVPPETRESL</sequence>
<dbReference type="eggNOG" id="COG4456">
    <property type="taxonomic scope" value="Bacteria"/>
</dbReference>
<evidence type="ECO:0000313" key="1">
    <source>
        <dbReference type="EMBL" id="ADC64155.1"/>
    </source>
</evidence>
<name>D3RWE3_ALLVD</name>
<dbReference type="Gene3D" id="2.10.260.10">
    <property type="match status" value="1"/>
</dbReference>
<dbReference type="Proteomes" id="UP000001441">
    <property type="component" value="Plasmid pALVIN02"/>
</dbReference>